<dbReference type="InterPro" id="IPR011990">
    <property type="entry name" value="TPR-like_helical_dom_sf"/>
</dbReference>
<dbReference type="PANTHER" id="PTHR47926">
    <property type="entry name" value="PENTATRICOPEPTIDE REPEAT-CONTAINING PROTEIN"/>
    <property type="match status" value="1"/>
</dbReference>
<dbReference type="Pfam" id="PF13041">
    <property type="entry name" value="PPR_2"/>
    <property type="match status" value="2"/>
</dbReference>
<dbReference type="EMBL" id="JAINDJ010000006">
    <property type="protein sequence ID" value="KAG9443594.1"/>
    <property type="molecule type" value="Genomic_DNA"/>
</dbReference>
<keyword evidence="5" id="KW-1185">Reference proteome</keyword>
<dbReference type="FunFam" id="1.25.40.10:FF:000280">
    <property type="entry name" value="Pentatricopeptide repeat-containing protein"/>
    <property type="match status" value="1"/>
</dbReference>
<dbReference type="FunFam" id="1.25.40.10:FF:000031">
    <property type="entry name" value="Pentatricopeptide repeat-containing protein mitochondrial"/>
    <property type="match status" value="1"/>
</dbReference>
<dbReference type="GO" id="GO:0009451">
    <property type="term" value="P:RNA modification"/>
    <property type="evidence" value="ECO:0007669"/>
    <property type="project" value="InterPro"/>
</dbReference>
<reference evidence="4 5" key="1">
    <citation type="submission" date="2021-07" db="EMBL/GenBank/DDBJ databases">
        <title>The Aristolochia fimbriata genome: insights into angiosperm evolution, floral development and chemical biosynthesis.</title>
        <authorList>
            <person name="Jiao Y."/>
        </authorList>
    </citation>
    <scope>NUCLEOTIDE SEQUENCE [LARGE SCALE GENOMIC DNA]</scope>
    <source>
        <strain evidence="4">IBCAS-2021</strain>
        <tissue evidence="4">Leaf</tissue>
    </source>
</reference>
<keyword evidence="1" id="KW-0677">Repeat</keyword>
<dbReference type="InterPro" id="IPR002885">
    <property type="entry name" value="PPR_rpt"/>
</dbReference>
<organism evidence="4 5">
    <name type="scientific">Aristolochia fimbriata</name>
    <name type="common">White veined hardy Dutchman's pipe vine</name>
    <dbReference type="NCBI Taxonomy" id="158543"/>
    <lineage>
        <taxon>Eukaryota</taxon>
        <taxon>Viridiplantae</taxon>
        <taxon>Streptophyta</taxon>
        <taxon>Embryophyta</taxon>
        <taxon>Tracheophyta</taxon>
        <taxon>Spermatophyta</taxon>
        <taxon>Magnoliopsida</taxon>
        <taxon>Magnoliidae</taxon>
        <taxon>Piperales</taxon>
        <taxon>Aristolochiaceae</taxon>
        <taxon>Aristolochia</taxon>
    </lineage>
</organism>
<accession>A0AAV7E4Z8</accession>
<name>A0AAV7E4Z8_ARIFI</name>
<feature type="repeat" description="PPR" evidence="3">
    <location>
        <begin position="115"/>
        <end position="149"/>
    </location>
</feature>
<dbReference type="Pfam" id="PF01535">
    <property type="entry name" value="PPR"/>
    <property type="match status" value="1"/>
</dbReference>
<evidence type="ECO:0000256" key="2">
    <source>
        <dbReference type="ARBA" id="ARBA00061659"/>
    </source>
</evidence>
<feature type="repeat" description="PPR" evidence="3">
    <location>
        <begin position="216"/>
        <end position="250"/>
    </location>
</feature>
<sequence>MPFSLSCLARPLRVCRRVPGLDEILRGRCISGKLAEAVGILCCGGWGVDPQTYAVLLQECINLKDLFQGRRIHAQMITVGFSPDQYLMNKLIILYAKHGDLTTSHYLFDKIHERSLISWNAMISGYVQKRLEQEGLSLYYQMRGSGLEPDQFTFASVFRACAGLATLEQGKRAHAVMIKVRNRTNVVVNSALVDMYFKCSSPLDGRLAFDKSLEKNVITWTTLISGYGHHGRVEEVLRFFEKMLEEGCRPNYVTFVAVLSACSYGGLIDEGKRYFSSMTSEYNIKPGVEHIASMVDLLGRAGRLVEAYEVVKRLPSCDHSQIWGALLGACRVHGNIDLLRITAKKFFKLDTENAGKYVVLSNAYASFGLWDSASEVREMMKGMGMKKEPGCSWIEVQNKVHTFCVGDNSHEQIMQIYTIIKDLDPTMKDAGYVSEQLTQ</sequence>
<gene>
    <name evidence="4" type="ORF">H6P81_014934</name>
</gene>
<dbReference type="PANTHER" id="PTHR47926:SF347">
    <property type="entry name" value="PENTATRICOPEPTIDE REPEAT-CONTAINING PROTEIN"/>
    <property type="match status" value="1"/>
</dbReference>
<proteinExistence type="inferred from homology"/>
<dbReference type="PROSITE" id="PS51375">
    <property type="entry name" value="PPR"/>
    <property type="match status" value="3"/>
</dbReference>
<feature type="repeat" description="PPR" evidence="3">
    <location>
        <begin position="49"/>
        <end position="83"/>
    </location>
</feature>
<evidence type="ECO:0000313" key="4">
    <source>
        <dbReference type="EMBL" id="KAG9443594.1"/>
    </source>
</evidence>
<dbReference type="NCBIfam" id="TIGR00756">
    <property type="entry name" value="PPR"/>
    <property type="match status" value="2"/>
</dbReference>
<protein>
    <recommendedName>
        <fullName evidence="6">Pentatricopeptide repeat-containing protein</fullName>
    </recommendedName>
</protein>
<evidence type="ECO:0000256" key="3">
    <source>
        <dbReference type="PROSITE-ProRule" id="PRU00708"/>
    </source>
</evidence>
<dbReference type="InterPro" id="IPR046960">
    <property type="entry name" value="PPR_At4g14850-like_plant"/>
</dbReference>
<evidence type="ECO:0000256" key="1">
    <source>
        <dbReference type="ARBA" id="ARBA00022737"/>
    </source>
</evidence>
<dbReference type="Gene3D" id="1.25.40.10">
    <property type="entry name" value="Tetratricopeptide repeat domain"/>
    <property type="match status" value="3"/>
</dbReference>
<dbReference type="GO" id="GO:0003723">
    <property type="term" value="F:RNA binding"/>
    <property type="evidence" value="ECO:0007669"/>
    <property type="project" value="InterPro"/>
</dbReference>
<dbReference type="AlphaFoldDB" id="A0AAV7E4Z8"/>
<dbReference type="Pfam" id="PF20431">
    <property type="entry name" value="E_motif"/>
    <property type="match status" value="1"/>
</dbReference>
<dbReference type="InterPro" id="IPR046848">
    <property type="entry name" value="E_motif"/>
</dbReference>
<evidence type="ECO:0000313" key="5">
    <source>
        <dbReference type="Proteomes" id="UP000825729"/>
    </source>
</evidence>
<dbReference type="FunFam" id="1.25.40.10:FF:000341">
    <property type="entry name" value="Pentatricopeptide repeat-containing protein chloroplastic"/>
    <property type="match status" value="1"/>
</dbReference>
<dbReference type="Proteomes" id="UP000825729">
    <property type="component" value="Unassembled WGS sequence"/>
</dbReference>
<evidence type="ECO:0008006" key="6">
    <source>
        <dbReference type="Google" id="ProtNLM"/>
    </source>
</evidence>
<comment type="caution">
    <text evidence="4">The sequence shown here is derived from an EMBL/GenBank/DDBJ whole genome shotgun (WGS) entry which is preliminary data.</text>
</comment>
<comment type="similarity">
    <text evidence="2">Belongs to the PPR family. PCMP-E subfamily.</text>
</comment>